<gene>
    <name evidence="3" type="ORF">LY90DRAFT_518348</name>
</gene>
<dbReference type="STRING" id="1754190.A0A1Y1ZQF9"/>
<keyword evidence="1" id="KW-0472">Membrane</keyword>
<dbReference type="Pfam" id="PF08757">
    <property type="entry name" value="CotH"/>
    <property type="match status" value="1"/>
</dbReference>
<feature type="chain" id="PRO_5012372643" evidence="2">
    <location>
        <begin position="18"/>
        <end position="203"/>
    </location>
</feature>
<feature type="transmembrane region" description="Helical" evidence="1">
    <location>
        <begin position="181"/>
        <end position="200"/>
    </location>
</feature>
<dbReference type="InterPro" id="IPR014867">
    <property type="entry name" value="Spore_coat_CotH_CotH2/3/7"/>
</dbReference>
<accession>A0A1Y1ZQF9</accession>
<dbReference type="EMBL" id="MCOG01000371">
    <property type="protein sequence ID" value="ORY12480.1"/>
    <property type="molecule type" value="Genomic_DNA"/>
</dbReference>
<reference evidence="3 4" key="1">
    <citation type="submission" date="2016-08" db="EMBL/GenBank/DDBJ databases">
        <title>A Parts List for Fungal Cellulosomes Revealed by Comparative Genomics.</title>
        <authorList>
            <consortium name="DOE Joint Genome Institute"/>
            <person name="Haitjema C.H."/>
            <person name="Gilmore S.P."/>
            <person name="Henske J.K."/>
            <person name="Solomon K.V."/>
            <person name="De Groot R."/>
            <person name="Kuo A."/>
            <person name="Mondo S.J."/>
            <person name="Salamov A.A."/>
            <person name="Labutti K."/>
            <person name="Zhao Z."/>
            <person name="Chiniquy J."/>
            <person name="Barry K."/>
            <person name="Brewer H.M."/>
            <person name="Purvine S.O."/>
            <person name="Wright A.T."/>
            <person name="Boxma B."/>
            <person name="Van Alen T."/>
            <person name="Hackstein J.H."/>
            <person name="Baker S.E."/>
            <person name="Grigoriev I.V."/>
            <person name="O'Malley M.A."/>
        </authorList>
    </citation>
    <scope>NUCLEOTIDE SEQUENCE [LARGE SCALE GENOMIC DNA]</scope>
    <source>
        <strain evidence="3 4">G1</strain>
    </source>
</reference>
<keyword evidence="2" id="KW-0732">Signal</keyword>
<feature type="signal peptide" evidence="2">
    <location>
        <begin position="1"/>
        <end position="17"/>
    </location>
</feature>
<comment type="caution">
    <text evidence="3">The sequence shown here is derived from an EMBL/GenBank/DDBJ whole genome shotgun (WGS) entry which is preliminary data.</text>
</comment>
<dbReference type="Proteomes" id="UP000193920">
    <property type="component" value="Unassembled WGS sequence"/>
</dbReference>
<dbReference type="AlphaFoldDB" id="A0A1Y1ZQF9"/>
<protein>
    <submittedName>
        <fullName evidence="3">Uncharacterized protein</fullName>
    </submittedName>
</protein>
<evidence type="ECO:0000256" key="2">
    <source>
        <dbReference type="SAM" id="SignalP"/>
    </source>
</evidence>
<evidence type="ECO:0000313" key="3">
    <source>
        <dbReference type="EMBL" id="ORY12480.1"/>
    </source>
</evidence>
<sequence length="203" mass="23245">MIKVIITILALAYSALATNSFIGNYKRAELFELTDDAVPVIRNTLPDEEFIELKTITNKGYFLYLPDGVVSLNNLKSINDVKIIDDNMRIISTLNYNAFEQEKFETKNASMTFEINGNVETFEKIIYSKSGYNIKIREDKNLHGRTQIKLRSYAREAIFLRTKLATDIHNHLGAPSISSNYANLYINGVFMGFYILMDFIKKS</sequence>
<keyword evidence="4" id="KW-1185">Reference proteome</keyword>
<organism evidence="3 4">
    <name type="scientific">Neocallimastix californiae</name>
    <dbReference type="NCBI Taxonomy" id="1754190"/>
    <lineage>
        <taxon>Eukaryota</taxon>
        <taxon>Fungi</taxon>
        <taxon>Fungi incertae sedis</taxon>
        <taxon>Chytridiomycota</taxon>
        <taxon>Chytridiomycota incertae sedis</taxon>
        <taxon>Neocallimastigomycetes</taxon>
        <taxon>Neocallimastigales</taxon>
        <taxon>Neocallimastigaceae</taxon>
        <taxon>Neocallimastix</taxon>
    </lineage>
</organism>
<keyword evidence="1" id="KW-0812">Transmembrane</keyword>
<evidence type="ECO:0000313" key="4">
    <source>
        <dbReference type="Proteomes" id="UP000193920"/>
    </source>
</evidence>
<name>A0A1Y1ZQF9_9FUNG</name>
<evidence type="ECO:0000256" key="1">
    <source>
        <dbReference type="SAM" id="Phobius"/>
    </source>
</evidence>
<proteinExistence type="predicted"/>
<keyword evidence="1" id="KW-1133">Transmembrane helix</keyword>